<dbReference type="PROSITE" id="PS50112">
    <property type="entry name" value="PAS"/>
    <property type="match status" value="1"/>
</dbReference>
<feature type="transmembrane region" description="Helical" evidence="9">
    <location>
        <begin position="365"/>
        <end position="388"/>
    </location>
</feature>
<evidence type="ECO:0000313" key="12">
    <source>
        <dbReference type="Proteomes" id="UP000001296"/>
    </source>
</evidence>
<dbReference type="PANTHER" id="PTHR41523">
    <property type="entry name" value="TWO-COMPONENT SYSTEM SENSOR PROTEIN"/>
    <property type="match status" value="1"/>
</dbReference>
<dbReference type="GO" id="GO:0004673">
    <property type="term" value="F:protein histidine kinase activity"/>
    <property type="evidence" value="ECO:0007669"/>
    <property type="project" value="UniProtKB-EC"/>
</dbReference>
<dbReference type="InterPro" id="IPR011495">
    <property type="entry name" value="Sig_transdc_His_kin_sub2_dim/P"/>
</dbReference>
<feature type="domain" description="PAS" evidence="10">
    <location>
        <begin position="393"/>
        <end position="435"/>
    </location>
</feature>
<comment type="catalytic activity">
    <reaction evidence="1">
        <text>ATP + protein L-histidine = ADP + protein N-phospho-L-histidine.</text>
        <dbReference type="EC" id="2.7.13.3"/>
    </reaction>
</comment>
<dbReference type="SUPFAM" id="SSF55874">
    <property type="entry name" value="ATPase domain of HSP90 chaperone/DNA topoisomerase II/histidine kinase"/>
    <property type="match status" value="1"/>
</dbReference>
<protein>
    <recommendedName>
        <fullName evidence="2">histidine kinase</fullName>
        <ecNumber evidence="2">2.7.13.3</ecNumber>
    </recommendedName>
</protein>
<keyword evidence="9" id="KW-0472">Membrane</keyword>
<dbReference type="Proteomes" id="UP000001296">
    <property type="component" value="Chromosome"/>
</dbReference>
<organism evidence="11 12">
    <name type="scientific">Winmispira thermophila (strain ATCC 49972 / DSM 6192 / RI 19.B1)</name>
    <name type="common">Spirochaeta thermophila</name>
    <dbReference type="NCBI Taxonomy" id="665571"/>
    <lineage>
        <taxon>Bacteria</taxon>
        <taxon>Pseudomonadati</taxon>
        <taxon>Spirochaetota</taxon>
        <taxon>Spirochaetia</taxon>
        <taxon>Winmispirales</taxon>
        <taxon>Winmispiraceae</taxon>
        <taxon>Winmispira</taxon>
    </lineage>
</organism>
<keyword evidence="6 11" id="KW-0418">Kinase</keyword>
<reference evidence="11 12" key="2">
    <citation type="journal article" date="2010" name="J. Bacteriol.">
        <title>Genome sequence of the polysaccharide-degrading, thermophilic anaerobe Spirochaeta thermophila DSM 6192.</title>
        <authorList>
            <person name="Angelov A."/>
            <person name="Liebl S."/>
            <person name="Ballschmiter M."/>
            <person name="Bomeke M."/>
            <person name="Lehmann R."/>
            <person name="Liesegang H."/>
            <person name="Daniel R."/>
            <person name="Liebl W."/>
        </authorList>
    </citation>
    <scope>NUCLEOTIDE SEQUENCE [LARGE SCALE GENOMIC DNA]</scope>
    <source>
        <strain evidence="12">ATCC 49972 / DSM 6192 / RI 19.B1</strain>
    </source>
</reference>
<dbReference type="NCBIfam" id="TIGR00229">
    <property type="entry name" value="sensory_box"/>
    <property type="match status" value="1"/>
</dbReference>
<evidence type="ECO:0000313" key="11">
    <source>
        <dbReference type="EMBL" id="ADN02879.1"/>
    </source>
</evidence>
<dbReference type="eggNOG" id="COG2984">
    <property type="taxonomic scope" value="Bacteria"/>
</dbReference>
<reference key="1">
    <citation type="submission" date="2009-08" db="EMBL/GenBank/DDBJ databases">
        <title>The genome sequence of Spirochaeta thermophila DSM6192.</title>
        <authorList>
            <person name="Angelov A."/>
            <person name="Mientus M."/>
            <person name="Wittenberg S."/>
            <person name="Lehmann R."/>
            <person name="Liesegang H."/>
            <person name="Daniel R."/>
            <person name="Liebl W."/>
        </authorList>
    </citation>
    <scope>NUCLEOTIDE SEQUENCE</scope>
    <source>
        <strain>DSM 6192</strain>
    </source>
</reference>
<gene>
    <name evidence="11" type="ordered locus">STHERM_c19440</name>
</gene>
<dbReference type="PANTHER" id="PTHR41523:SF8">
    <property type="entry name" value="ETHYLENE RESPONSE SENSOR PROTEIN"/>
    <property type="match status" value="1"/>
</dbReference>
<keyword evidence="8" id="KW-0175">Coiled coil</keyword>
<dbReference type="PaxDb" id="665571-STHERM_c19440"/>
<dbReference type="SUPFAM" id="SSF55785">
    <property type="entry name" value="PYP-like sensor domain (PAS domain)"/>
    <property type="match status" value="1"/>
</dbReference>
<feature type="coiled-coil region" evidence="8">
    <location>
        <begin position="501"/>
        <end position="528"/>
    </location>
</feature>
<accession>E0RQ26</accession>
<dbReference type="InterPro" id="IPR003594">
    <property type="entry name" value="HATPase_dom"/>
</dbReference>
<evidence type="ECO:0000256" key="2">
    <source>
        <dbReference type="ARBA" id="ARBA00012438"/>
    </source>
</evidence>
<dbReference type="KEGG" id="sta:STHERM_c19440"/>
<dbReference type="Gene3D" id="3.30.565.10">
    <property type="entry name" value="Histidine kinase-like ATPase, C-terminal domain"/>
    <property type="match status" value="1"/>
</dbReference>
<evidence type="ECO:0000259" key="10">
    <source>
        <dbReference type="PROSITE" id="PS50112"/>
    </source>
</evidence>
<evidence type="ECO:0000256" key="7">
    <source>
        <dbReference type="ARBA" id="ARBA00022840"/>
    </source>
</evidence>
<evidence type="ECO:0000256" key="6">
    <source>
        <dbReference type="ARBA" id="ARBA00022777"/>
    </source>
</evidence>
<evidence type="ECO:0000256" key="3">
    <source>
        <dbReference type="ARBA" id="ARBA00022553"/>
    </source>
</evidence>
<evidence type="ECO:0000256" key="4">
    <source>
        <dbReference type="ARBA" id="ARBA00022679"/>
    </source>
</evidence>
<name>E0RQ26_WINT6</name>
<dbReference type="EC" id="2.7.13.3" evidence="2"/>
<dbReference type="Pfam" id="PF13188">
    <property type="entry name" value="PAS_8"/>
    <property type="match status" value="1"/>
</dbReference>
<dbReference type="InterPro" id="IPR035965">
    <property type="entry name" value="PAS-like_dom_sf"/>
</dbReference>
<dbReference type="SMART" id="SM00091">
    <property type="entry name" value="PAS"/>
    <property type="match status" value="1"/>
</dbReference>
<dbReference type="GO" id="GO:0005524">
    <property type="term" value="F:ATP binding"/>
    <property type="evidence" value="ECO:0007669"/>
    <property type="project" value="UniProtKB-KW"/>
</dbReference>
<sequence length="716" mass="80803">MRRSRLPFFPFPGYSGNKGGLSMRFRTLPLVFLVVFGVGISSLQAEPNILFIHSYDPSYQWTMDIDRGVREELSSRHPEVTLYTEFYDTKHFAPEDLEQPFLSYLLSKYAGVRFSAVLASDDNALRFVLSHRAELFPYRPDIPVLFCGINDVESYDLASHPNVAGVAERIDIRGTLDLMLRLHPDLSLVAVVVDGTITGRINKELFLQAIPPYENRLSFVILENRTMEELLDDVRDLPEHSALLYLTFVRDREGTHFTPLQSLSLISDVSSRPVYTCWDFFMVGEKVVGGMVQRGALQGRELAILLSRLLEGEDPASLGVVERPLVAPLFRFEALQIFGIPLALLPQDAEVEGLPESVQYRFPGFFWSAILLGAILLSLLGLILFLFIRQRRTERLFRSLFQCLPDGALLYDTHGNILIHNRAAERIFGRSELDIKKHGLPGLLALSRSEVAALLSRQREEPLHTMQRDLAGEDGPKFVEIVSLPVSFHGTPAVLAIVRDMTDWQKTHQELERSIREKEILLKEVHHRVKNNLQIMRSLIQLQKTKDLPLEAVRELSQTQSRLSALAALHELLHRADGSERIRVDIYLSTIASQIASSLIEGPLPIEWKISAAGMELPPDTVIPLGLILNELITNSIKYAAPAGAPLVIEILLSGEERSYTLVYTDPGPSFDFERLLAEKNSLGFQLVKELARQLRGDITYRHEDGKNVFTLTFRA</sequence>
<evidence type="ECO:0000256" key="8">
    <source>
        <dbReference type="SAM" id="Coils"/>
    </source>
</evidence>
<keyword evidence="7" id="KW-0067">ATP-binding</keyword>
<dbReference type="eggNOG" id="COG3920">
    <property type="taxonomic scope" value="Bacteria"/>
</dbReference>
<dbReference type="AlphaFoldDB" id="E0RQ26"/>
<keyword evidence="9" id="KW-0812">Transmembrane</keyword>
<dbReference type="Pfam" id="PF07568">
    <property type="entry name" value="HisKA_2"/>
    <property type="match status" value="1"/>
</dbReference>
<evidence type="ECO:0000256" key="9">
    <source>
        <dbReference type="SAM" id="Phobius"/>
    </source>
</evidence>
<dbReference type="HOGENOM" id="CLU_000445_89_20_12"/>
<dbReference type="EMBL" id="CP001698">
    <property type="protein sequence ID" value="ADN02879.1"/>
    <property type="molecule type" value="Genomic_DNA"/>
</dbReference>
<keyword evidence="5" id="KW-0547">Nucleotide-binding</keyword>
<dbReference type="Pfam" id="PF02518">
    <property type="entry name" value="HATPase_c"/>
    <property type="match status" value="1"/>
</dbReference>
<keyword evidence="4" id="KW-0808">Transferase</keyword>
<evidence type="ECO:0000256" key="5">
    <source>
        <dbReference type="ARBA" id="ARBA00022741"/>
    </source>
</evidence>
<dbReference type="Gene3D" id="3.30.450.20">
    <property type="entry name" value="PAS domain"/>
    <property type="match status" value="1"/>
</dbReference>
<proteinExistence type="predicted"/>
<dbReference type="InterPro" id="IPR036890">
    <property type="entry name" value="HATPase_C_sf"/>
</dbReference>
<keyword evidence="3" id="KW-0597">Phosphoprotein</keyword>
<evidence type="ECO:0000256" key="1">
    <source>
        <dbReference type="ARBA" id="ARBA00000085"/>
    </source>
</evidence>
<keyword evidence="9" id="KW-1133">Transmembrane helix</keyword>
<dbReference type="InterPro" id="IPR000014">
    <property type="entry name" value="PAS"/>
</dbReference>